<dbReference type="Proteomes" id="UP000698924">
    <property type="component" value="Unassembled WGS sequence"/>
</dbReference>
<evidence type="ECO:0000259" key="1">
    <source>
        <dbReference type="SMART" id="SM00474"/>
    </source>
</evidence>
<dbReference type="SUPFAM" id="SSF53098">
    <property type="entry name" value="Ribonuclease H-like"/>
    <property type="match status" value="1"/>
</dbReference>
<comment type="caution">
    <text evidence="2">The sequence shown here is derived from an EMBL/GenBank/DDBJ whole genome shotgun (WGS) entry which is preliminary data.</text>
</comment>
<gene>
    <name evidence="2" type="ORF">H6D15_08575</name>
</gene>
<evidence type="ECO:0000313" key="3">
    <source>
        <dbReference type="Proteomes" id="UP000698924"/>
    </source>
</evidence>
<accession>A0AA40ZTJ1</accession>
<reference evidence="2 3" key="1">
    <citation type="journal article" date="2021" name="Sci. Rep.">
        <title>The distribution of antibiotic resistance genes in chicken gut microbiota commensals.</title>
        <authorList>
            <person name="Juricova H."/>
            <person name="Matiasovicova J."/>
            <person name="Kubasova T."/>
            <person name="Cejkova D."/>
            <person name="Rychlik I."/>
        </authorList>
    </citation>
    <scope>NUCLEOTIDE SEQUENCE [LARGE SCALE GENOMIC DNA]</scope>
    <source>
        <strain evidence="2 3">An421</strain>
    </source>
</reference>
<dbReference type="PANTHER" id="PTHR47765">
    <property type="entry name" value="3'-5' EXONUCLEASE DOMAIN-CONTAINING PROTEIN"/>
    <property type="match status" value="1"/>
</dbReference>
<dbReference type="EMBL" id="JACJMO010000010">
    <property type="protein sequence ID" value="MBM6857650.1"/>
    <property type="molecule type" value="Genomic_DNA"/>
</dbReference>
<dbReference type="Gene3D" id="3.30.420.10">
    <property type="entry name" value="Ribonuclease H-like superfamily/Ribonuclease H"/>
    <property type="match status" value="1"/>
</dbReference>
<keyword evidence="2" id="KW-0378">Hydrolase</keyword>
<evidence type="ECO:0000313" key="2">
    <source>
        <dbReference type="EMBL" id="MBM6857650.1"/>
    </source>
</evidence>
<dbReference type="CDD" id="cd06141">
    <property type="entry name" value="WRN_exo"/>
    <property type="match status" value="1"/>
</dbReference>
<dbReference type="InterPro" id="IPR052408">
    <property type="entry name" value="Exonuclease_MUT-7-like"/>
</dbReference>
<sequence length="201" mass="23128">MIIRRTIGKEELSELPKAAFPGNIHIVDTPEEADKAARYLKRQPILGIDTETRPSFSKGHVHKVALLQVSTDDHCFLFRLNLIGLTLPVIKLLESPHITKVGLSLHDDFMMLRKRAPFEPRAYVELQEYVRPFGIQDMSLQKIYGILFNEKISKSQRLSNWEAENLTQPQQLYAATDAWACLNIYHKLEELKQTGDFIIEN</sequence>
<dbReference type="RefSeq" id="WP_204969713.1">
    <property type="nucleotide sequence ID" value="NZ_JAAZTS010000011.1"/>
</dbReference>
<keyword evidence="3" id="KW-1185">Reference proteome</keyword>
<keyword evidence="2" id="KW-0540">Nuclease</keyword>
<dbReference type="InterPro" id="IPR012337">
    <property type="entry name" value="RNaseH-like_sf"/>
</dbReference>
<dbReference type="Pfam" id="PF01612">
    <property type="entry name" value="DNA_pol_A_exo1"/>
    <property type="match status" value="1"/>
</dbReference>
<dbReference type="GO" id="GO:0008408">
    <property type="term" value="F:3'-5' exonuclease activity"/>
    <property type="evidence" value="ECO:0007669"/>
    <property type="project" value="InterPro"/>
</dbReference>
<dbReference type="SMART" id="SM00474">
    <property type="entry name" value="35EXOc"/>
    <property type="match status" value="1"/>
</dbReference>
<organism evidence="2 3">
    <name type="scientific">Caecibacteroides pullorum</name>
    <dbReference type="NCBI Taxonomy" id="2725562"/>
    <lineage>
        <taxon>Bacteria</taxon>
        <taxon>Pseudomonadati</taxon>
        <taxon>Bacteroidota</taxon>
        <taxon>Bacteroidia</taxon>
        <taxon>Bacteroidales</taxon>
        <taxon>Bacteroidaceae</taxon>
        <taxon>Caecibacteroides</taxon>
    </lineage>
</organism>
<dbReference type="InterPro" id="IPR036397">
    <property type="entry name" value="RNaseH_sf"/>
</dbReference>
<dbReference type="AlphaFoldDB" id="A0AA40ZTJ1"/>
<dbReference type="PANTHER" id="PTHR47765:SF2">
    <property type="entry name" value="EXONUCLEASE MUT-7 HOMOLOG"/>
    <property type="match status" value="1"/>
</dbReference>
<dbReference type="GO" id="GO:0006139">
    <property type="term" value="P:nucleobase-containing compound metabolic process"/>
    <property type="evidence" value="ECO:0007669"/>
    <property type="project" value="InterPro"/>
</dbReference>
<keyword evidence="2" id="KW-0269">Exonuclease</keyword>
<dbReference type="GO" id="GO:0003676">
    <property type="term" value="F:nucleic acid binding"/>
    <property type="evidence" value="ECO:0007669"/>
    <property type="project" value="InterPro"/>
</dbReference>
<protein>
    <submittedName>
        <fullName evidence="2">3'-5' exonuclease domain-containing protein 2</fullName>
    </submittedName>
</protein>
<name>A0AA40ZTJ1_9BACT</name>
<proteinExistence type="predicted"/>
<feature type="domain" description="3'-5' exonuclease" evidence="1">
    <location>
        <begin position="24"/>
        <end position="193"/>
    </location>
</feature>
<dbReference type="InterPro" id="IPR002562">
    <property type="entry name" value="3'-5'_exonuclease_dom"/>
</dbReference>